<dbReference type="Proteomes" id="UP001165082">
    <property type="component" value="Unassembled WGS sequence"/>
</dbReference>
<feature type="region of interest" description="Disordered" evidence="1">
    <location>
        <begin position="136"/>
        <end position="164"/>
    </location>
</feature>
<feature type="compositionally biased region" description="Acidic residues" evidence="1">
    <location>
        <begin position="147"/>
        <end position="157"/>
    </location>
</feature>
<dbReference type="AlphaFoldDB" id="A0A9W7DPH5"/>
<evidence type="ECO:0000313" key="3">
    <source>
        <dbReference type="Proteomes" id="UP001165082"/>
    </source>
</evidence>
<protein>
    <submittedName>
        <fullName evidence="2">Uncharacterized protein</fullName>
    </submittedName>
</protein>
<proteinExistence type="predicted"/>
<feature type="compositionally biased region" description="Low complexity" evidence="1">
    <location>
        <begin position="394"/>
        <end position="406"/>
    </location>
</feature>
<name>A0A9W7DPH5_9STRA</name>
<keyword evidence="3" id="KW-1185">Reference proteome</keyword>
<evidence type="ECO:0000313" key="2">
    <source>
        <dbReference type="EMBL" id="GMH50538.1"/>
    </source>
</evidence>
<feature type="region of interest" description="Disordered" evidence="1">
    <location>
        <begin position="182"/>
        <end position="204"/>
    </location>
</feature>
<reference evidence="2" key="1">
    <citation type="submission" date="2022-07" db="EMBL/GenBank/DDBJ databases">
        <title>Genome analysis of Parmales, a sister group of diatoms, reveals the evolutionary specialization of diatoms from phago-mixotrophs to photoautotrophs.</title>
        <authorList>
            <person name="Ban H."/>
            <person name="Sato S."/>
            <person name="Yoshikawa S."/>
            <person name="Kazumasa Y."/>
            <person name="Nakamura Y."/>
            <person name="Ichinomiya M."/>
            <person name="Saitoh K."/>
            <person name="Sato N."/>
            <person name="Blanc-Mathieu R."/>
            <person name="Endo H."/>
            <person name="Kuwata A."/>
            <person name="Ogata H."/>
        </authorList>
    </citation>
    <scope>NUCLEOTIDE SEQUENCE</scope>
</reference>
<dbReference type="EMBL" id="BRXZ01001950">
    <property type="protein sequence ID" value="GMH50538.1"/>
    <property type="molecule type" value="Genomic_DNA"/>
</dbReference>
<comment type="caution">
    <text evidence="2">The sequence shown here is derived from an EMBL/GenBank/DDBJ whole genome shotgun (WGS) entry which is preliminary data.</text>
</comment>
<feature type="region of interest" description="Disordered" evidence="1">
    <location>
        <begin position="364"/>
        <end position="427"/>
    </location>
</feature>
<gene>
    <name evidence="2" type="ORF">TrRE_jg10221</name>
</gene>
<sequence length="450" mass="49854">MSFIDALRKALDEVSEKSEVNISKAVKSSEHVMRTIRPLSDKHFHDALDSHSKVIAGVLDRPVYGYCKEWRGASSYYADEGGRGDVPMEHFDFKPLPKTLEEDMEEVKDRVGGMGLGEALRRVDVLTGGVMEMVGEEVGGEGKQEEGSPDEVYEDEPYSSPVEDVKFPSMDEMRLSFGSVASATSATSAASANTSVASRTSEDPMDFLNKQREKLAALQGFAEVSKMQSDLVNRVQESMKRIGQLEKEDGEDVANAGTTADIIMGGSMIDMLEVPPRPPLPISGQEFRKSQEWIESRAPDIKANPRHRTPMPSEFYESIASEEYEDDFESFEEKTEEEVVVIDEAARSWADNLDVWASVNFASANVGDNGGAAPKRQDGSNRRPPPKPSIQEAVRGSRSSRVPGGSMDSVDSDSLRTSMRDSTTPEIAERILRMAKMRREKLQNMKKHNR</sequence>
<feature type="compositionally biased region" description="Low complexity" evidence="1">
    <location>
        <begin position="182"/>
        <end position="199"/>
    </location>
</feature>
<dbReference type="OrthoDB" id="10426497at2759"/>
<feature type="compositionally biased region" description="Polar residues" evidence="1">
    <location>
        <begin position="415"/>
        <end position="425"/>
    </location>
</feature>
<evidence type="ECO:0000256" key="1">
    <source>
        <dbReference type="SAM" id="MobiDB-lite"/>
    </source>
</evidence>
<organism evidence="2 3">
    <name type="scientific">Triparma retinervis</name>
    <dbReference type="NCBI Taxonomy" id="2557542"/>
    <lineage>
        <taxon>Eukaryota</taxon>
        <taxon>Sar</taxon>
        <taxon>Stramenopiles</taxon>
        <taxon>Ochrophyta</taxon>
        <taxon>Bolidophyceae</taxon>
        <taxon>Parmales</taxon>
        <taxon>Triparmaceae</taxon>
        <taxon>Triparma</taxon>
    </lineage>
</organism>
<accession>A0A9W7DPH5</accession>